<comment type="catalytic activity">
    <reaction evidence="8">
        <text>adenosine + phosphate = alpha-D-ribose 1-phosphate + adenine</text>
        <dbReference type="Rhea" id="RHEA:27642"/>
        <dbReference type="ChEBI" id="CHEBI:16335"/>
        <dbReference type="ChEBI" id="CHEBI:16708"/>
        <dbReference type="ChEBI" id="CHEBI:43474"/>
        <dbReference type="ChEBI" id="CHEBI:57720"/>
        <dbReference type="EC" id="2.4.2.1"/>
    </reaction>
    <physiologicalReaction direction="left-to-right" evidence="8">
        <dbReference type="Rhea" id="RHEA:27643"/>
    </physiologicalReaction>
</comment>
<dbReference type="InterPro" id="IPR003730">
    <property type="entry name" value="Cu_polyphenol_OxRdtase"/>
</dbReference>
<dbReference type="GO" id="GO:0005507">
    <property type="term" value="F:copper ion binding"/>
    <property type="evidence" value="ECO:0007669"/>
    <property type="project" value="TreeGrafter"/>
</dbReference>
<gene>
    <name evidence="10" type="ORF">ENQ20_05080</name>
</gene>
<dbReference type="GO" id="GO:0016787">
    <property type="term" value="F:hydrolase activity"/>
    <property type="evidence" value="ECO:0007669"/>
    <property type="project" value="UniProtKB-KW"/>
</dbReference>
<dbReference type="Pfam" id="PF02578">
    <property type="entry name" value="Cu-oxidase_4"/>
    <property type="match status" value="1"/>
</dbReference>
<accession>A0A7C1JX92</accession>
<evidence type="ECO:0000256" key="1">
    <source>
        <dbReference type="ARBA" id="ARBA00000553"/>
    </source>
</evidence>
<evidence type="ECO:0000256" key="7">
    <source>
        <dbReference type="ARBA" id="ARBA00047989"/>
    </source>
</evidence>
<dbReference type="InterPro" id="IPR011324">
    <property type="entry name" value="Cytotoxic_necrot_fac-like_cat"/>
</dbReference>
<dbReference type="SUPFAM" id="SSF64438">
    <property type="entry name" value="CNF1/YfiH-like putative cysteine hydrolases"/>
    <property type="match status" value="1"/>
</dbReference>
<dbReference type="AlphaFoldDB" id="A0A7C1JX92"/>
<keyword evidence="4" id="KW-0808">Transferase</keyword>
<comment type="catalytic activity">
    <reaction evidence="1">
        <text>inosine + phosphate = alpha-D-ribose 1-phosphate + hypoxanthine</text>
        <dbReference type="Rhea" id="RHEA:27646"/>
        <dbReference type="ChEBI" id="CHEBI:17368"/>
        <dbReference type="ChEBI" id="CHEBI:17596"/>
        <dbReference type="ChEBI" id="CHEBI:43474"/>
        <dbReference type="ChEBI" id="CHEBI:57720"/>
        <dbReference type="EC" id="2.4.2.1"/>
    </reaction>
    <physiologicalReaction direction="left-to-right" evidence="1">
        <dbReference type="Rhea" id="RHEA:27647"/>
    </physiologicalReaction>
</comment>
<name>A0A7C1JX92_9CHLR</name>
<evidence type="ECO:0000256" key="5">
    <source>
        <dbReference type="ARBA" id="ARBA00022723"/>
    </source>
</evidence>
<evidence type="ECO:0000256" key="6">
    <source>
        <dbReference type="ARBA" id="ARBA00022833"/>
    </source>
</evidence>
<protein>
    <submittedName>
        <fullName evidence="10">Uncharacterized protein</fullName>
    </submittedName>
</protein>
<evidence type="ECO:0000256" key="9">
    <source>
        <dbReference type="ARBA" id="ARBA00049893"/>
    </source>
</evidence>
<evidence type="ECO:0000313" key="10">
    <source>
        <dbReference type="EMBL" id="HDX30850.1"/>
    </source>
</evidence>
<keyword evidence="5" id="KW-0479">Metal-binding</keyword>
<organism evidence="10">
    <name type="scientific">Caldilinea aerophila</name>
    <dbReference type="NCBI Taxonomy" id="133453"/>
    <lineage>
        <taxon>Bacteria</taxon>
        <taxon>Bacillati</taxon>
        <taxon>Chloroflexota</taxon>
        <taxon>Caldilineae</taxon>
        <taxon>Caldilineales</taxon>
        <taxon>Caldilineaceae</taxon>
        <taxon>Caldilinea</taxon>
    </lineage>
</organism>
<evidence type="ECO:0000256" key="8">
    <source>
        <dbReference type="ARBA" id="ARBA00048968"/>
    </source>
</evidence>
<evidence type="ECO:0000256" key="3">
    <source>
        <dbReference type="ARBA" id="ARBA00007353"/>
    </source>
</evidence>
<comment type="catalytic activity">
    <reaction evidence="7">
        <text>adenosine + H2O + H(+) = inosine + NH4(+)</text>
        <dbReference type="Rhea" id="RHEA:24408"/>
        <dbReference type="ChEBI" id="CHEBI:15377"/>
        <dbReference type="ChEBI" id="CHEBI:15378"/>
        <dbReference type="ChEBI" id="CHEBI:16335"/>
        <dbReference type="ChEBI" id="CHEBI:17596"/>
        <dbReference type="ChEBI" id="CHEBI:28938"/>
        <dbReference type="EC" id="3.5.4.4"/>
    </reaction>
    <physiologicalReaction direction="left-to-right" evidence="7">
        <dbReference type="Rhea" id="RHEA:24409"/>
    </physiologicalReaction>
</comment>
<comment type="similarity">
    <text evidence="3">Belongs to the purine nucleoside phosphorylase YfiH/LACC1 family.</text>
</comment>
<dbReference type="CDD" id="cd16833">
    <property type="entry name" value="YfiH"/>
    <property type="match status" value="1"/>
</dbReference>
<dbReference type="GO" id="GO:0005524">
    <property type="term" value="F:ATP binding"/>
    <property type="evidence" value="ECO:0007669"/>
    <property type="project" value="UniProtKB-KW"/>
</dbReference>
<evidence type="ECO:0000256" key="2">
    <source>
        <dbReference type="ARBA" id="ARBA00003215"/>
    </source>
</evidence>
<comment type="caution">
    <text evidence="10">The sequence shown here is derived from an EMBL/GenBank/DDBJ whole genome shotgun (WGS) entry which is preliminary data.</text>
</comment>
<dbReference type="GO" id="GO:0017061">
    <property type="term" value="F:S-methyl-5-thioadenosine phosphorylase activity"/>
    <property type="evidence" value="ECO:0007669"/>
    <property type="project" value="UniProtKB-EC"/>
</dbReference>
<comment type="catalytic activity">
    <reaction evidence="9">
        <text>S-methyl-5'-thioadenosine + phosphate = 5-(methylsulfanyl)-alpha-D-ribose 1-phosphate + adenine</text>
        <dbReference type="Rhea" id="RHEA:11852"/>
        <dbReference type="ChEBI" id="CHEBI:16708"/>
        <dbReference type="ChEBI" id="CHEBI:17509"/>
        <dbReference type="ChEBI" id="CHEBI:43474"/>
        <dbReference type="ChEBI" id="CHEBI:58533"/>
        <dbReference type="EC" id="2.4.2.28"/>
    </reaction>
    <physiologicalReaction direction="left-to-right" evidence="9">
        <dbReference type="Rhea" id="RHEA:11853"/>
    </physiologicalReaction>
</comment>
<reference evidence="10" key="1">
    <citation type="journal article" date="2020" name="mSystems">
        <title>Genome- and Community-Level Interaction Insights into Carbon Utilization and Element Cycling Functions of Hydrothermarchaeota in Hydrothermal Sediment.</title>
        <authorList>
            <person name="Zhou Z."/>
            <person name="Liu Y."/>
            <person name="Xu W."/>
            <person name="Pan J."/>
            <person name="Luo Z.H."/>
            <person name="Li M."/>
        </authorList>
    </citation>
    <scope>NUCLEOTIDE SEQUENCE [LARGE SCALE GENOMIC DNA]</scope>
    <source>
        <strain evidence="10">SpSt-289</strain>
    </source>
</reference>
<keyword evidence="6" id="KW-0862">Zinc</keyword>
<dbReference type="Gene3D" id="3.60.140.10">
    <property type="entry name" value="CNF1/YfiH-like putative cysteine hydrolases"/>
    <property type="match status" value="1"/>
</dbReference>
<dbReference type="InterPro" id="IPR038371">
    <property type="entry name" value="Cu_polyphenol_OxRdtase_sf"/>
</dbReference>
<dbReference type="EMBL" id="DSMG01000055">
    <property type="protein sequence ID" value="HDX30850.1"/>
    <property type="molecule type" value="Genomic_DNA"/>
</dbReference>
<sequence>MREMTARGEESILADLNPEQREAALYFDGPLLILAGAGSGKTRVLTHRVALLIGARGVDPARVLACIGPSIGPESYEVGPEVAALAQARLPNPAAALHHPNGAHRNPHLNLWEVNRQLLVEAGVDPRHVEISGIDTARNTQDFFSHRAEKGRCGLFCMVAWLLADSPRALLAE</sequence>
<evidence type="ECO:0000256" key="4">
    <source>
        <dbReference type="ARBA" id="ARBA00022679"/>
    </source>
</evidence>
<dbReference type="PANTHER" id="PTHR30616">
    <property type="entry name" value="UNCHARACTERIZED PROTEIN YFIH"/>
    <property type="match status" value="1"/>
</dbReference>
<comment type="function">
    <text evidence="2">Purine nucleoside enzyme that catalyzes the phosphorolysis of adenosine and inosine nucleosides, yielding D-ribose 1-phosphate and the respective free bases, adenine and hypoxanthine. Also catalyzes the phosphorolysis of S-methyl-5'-thioadenosine into adenine and S-methyl-5-thio-alpha-D-ribose 1-phosphate. Also has adenosine deaminase activity.</text>
</comment>
<dbReference type="PANTHER" id="PTHR30616:SF3">
    <property type="entry name" value="PURINE NUCLEOSIDE PHOSPHORYLASE"/>
    <property type="match status" value="1"/>
</dbReference>
<dbReference type="GO" id="GO:0004386">
    <property type="term" value="F:helicase activity"/>
    <property type="evidence" value="ECO:0007669"/>
    <property type="project" value="UniProtKB-KW"/>
</dbReference>
<proteinExistence type="inferred from homology"/>